<keyword evidence="2" id="KW-0949">S-adenosyl-L-methionine</keyword>
<reference evidence="6" key="1">
    <citation type="submission" date="2021-01" db="EMBL/GenBank/DDBJ databases">
        <title>Whole genome shotgun sequence of Catellatospora methionotrophica NBRC 14553.</title>
        <authorList>
            <person name="Komaki H."/>
            <person name="Tamura T."/>
        </authorList>
    </citation>
    <scope>NUCLEOTIDE SEQUENCE</scope>
    <source>
        <strain evidence="6">NBRC 14553</strain>
    </source>
</reference>
<name>A0A8J3LC58_9ACTN</name>
<comment type="caution">
    <text evidence="6">The sequence shown here is derived from an EMBL/GenBank/DDBJ whole genome shotgun (WGS) entry which is preliminary data.</text>
</comment>
<dbReference type="Pfam" id="PF13649">
    <property type="entry name" value="Methyltransf_25"/>
    <property type="match status" value="1"/>
</dbReference>
<feature type="compositionally biased region" description="Basic and acidic residues" evidence="3">
    <location>
        <begin position="96"/>
        <end position="115"/>
    </location>
</feature>
<evidence type="ECO:0000256" key="1">
    <source>
        <dbReference type="PIRSR" id="PIRSR018249-1"/>
    </source>
</evidence>
<dbReference type="Proteomes" id="UP000660339">
    <property type="component" value="Unassembled WGS sequence"/>
</dbReference>
<feature type="binding site" evidence="2">
    <location>
        <position position="71"/>
    </location>
    <ligand>
        <name>S-adenosyl-L-methionine</name>
        <dbReference type="ChEBI" id="CHEBI:59789"/>
    </ligand>
</feature>
<dbReference type="InterPro" id="IPR048647">
    <property type="entry name" value="RlmA_N"/>
</dbReference>
<dbReference type="GO" id="GO:0046872">
    <property type="term" value="F:metal ion binding"/>
    <property type="evidence" value="ECO:0007669"/>
    <property type="project" value="UniProtKB-KW"/>
</dbReference>
<dbReference type="GO" id="GO:0008168">
    <property type="term" value="F:methyltransferase activity"/>
    <property type="evidence" value="ECO:0007669"/>
    <property type="project" value="InterPro"/>
</dbReference>
<dbReference type="InterPro" id="IPR016718">
    <property type="entry name" value="rRNA_m1G-MeTrfase_A_prd"/>
</dbReference>
<dbReference type="SUPFAM" id="SSF53335">
    <property type="entry name" value="S-adenosyl-L-methionine-dependent methyltransferases"/>
    <property type="match status" value="1"/>
</dbReference>
<feature type="binding site" evidence="1">
    <location>
        <position position="15"/>
    </location>
    <ligand>
        <name>Zn(2+)</name>
        <dbReference type="ChEBI" id="CHEBI:29105"/>
    </ligand>
</feature>
<evidence type="ECO:0000313" key="7">
    <source>
        <dbReference type="Proteomes" id="UP000660339"/>
    </source>
</evidence>
<sequence>MLTAEMTDALRCPVCAAPLSLTPTALHCPNHHSFDRNKHGYVTLATGRRLPEGDTPTMVAARTAFLATAHYRPLATALSQLADHERTDVLDGVSPPRDRDDQGKTRQAGEERAAGEARTNGEALAAGEAPAAGREPLVVDLGAGTGYYLAAVLDAWPGARGLAFDVSKAALRRAAKAHPRAGAVLADTWGTLPLADGSVDLLLNVFAPRNGAQMHRVLAQDGLLAVVTPTERHLAELREQLGLMSVDPAKAERLAHELRDFTPVAEQLLEWPLDLTPAEADDLIAMGPNAFHDRARATAPVTCTASVSIGTYRPR</sequence>
<feature type="binding site" evidence="1">
    <location>
        <position position="12"/>
    </location>
    <ligand>
        <name>Zn(2+)</name>
        <dbReference type="ChEBI" id="CHEBI:29105"/>
    </ligand>
</feature>
<keyword evidence="1" id="KW-0479">Metal-binding</keyword>
<accession>A0A8J3LC58</accession>
<dbReference type="Pfam" id="PF21302">
    <property type="entry name" value="Zn_ribbon_RlmA"/>
    <property type="match status" value="1"/>
</dbReference>
<dbReference type="PIRSF" id="PIRSF018249">
    <property type="entry name" value="MyrA_prd"/>
    <property type="match status" value="1"/>
</dbReference>
<dbReference type="EMBL" id="BONJ01000025">
    <property type="protein sequence ID" value="GIG16055.1"/>
    <property type="molecule type" value="Genomic_DNA"/>
</dbReference>
<feature type="region of interest" description="Disordered" evidence="3">
    <location>
        <begin position="86"/>
        <end position="129"/>
    </location>
</feature>
<feature type="binding site" evidence="1">
    <location>
        <position position="32"/>
    </location>
    <ligand>
        <name>Zn(2+)</name>
        <dbReference type="ChEBI" id="CHEBI:29105"/>
    </ligand>
</feature>
<feature type="binding site" evidence="2">
    <location>
        <position position="233"/>
    </location>
    <ligand>
        <name>S-adenosyl-L-methionine</name>
        <dbReference type="ChEBI" id="CHEBI:59789"/>
    </ligand>
</feature>
<evidence type="ECO:0000256" key="2">
    <source>
        <dbReference type="PIRSR" id="PIRSR018249-2"/>
    </source>
</evidence>
<evidence type="ECO:0000259" key="5">
    <source>
        <dbReference type="Pfam" id="PF21302"/>
    </source>
</evidence>
<gene>
    <name evidence="6" type="ORF">Cme02nite_43870</name>
</gene>
<dbReference type="Gene3D" id="3.40.50.150">
    <property type="entry name" value="Vaccinia Virus protein VP39"/>
    <property type="match status" value="1"/>
</dbReference>
<dbReference type="AlphaFoldDB" id="A0A8J3LC58"/>
<proteinExistence type="predicted"/>
<feature type="domain" description="Methyltransferase" evidence="4">
    <location>
        <begin position="138"/>
        <end position="221"/>
    </location>
</feature>
<keyword evidence="1" id="KW-0862">Zinc</keyword>
<keyword evidence="7" id="KW-1185">Reference proteome</keyword>
<feature type="binding site" evidence="2">
    <location>
        <begin position="145"/>
        <end position="146"/>
    </location>
    <ligand>
        <name>S-adenosyl-L-methionine</name>
        <dbReference type="ChEBI" id="CHEBI:59789"/>
    </ligand>
</feature>
<evidence type="ECO:0000313" key="6">
    <source>
        <dbReference type="EMBL" id="GIG16055.1"/>
    </source>
</evidence>
<keyword evidence="6" id="KW-0830">Ubiquinone</keyword>
<dbReference type="InterPro" id="IPR041698">
    <property type="entry name" value="Methyltransf_25"/>
</dbReference>
<dbReference type="InterPro" id="IPR029063">
    <property type="entry name" value="SAM-dependent_MTases_sf"/>
</dbReference>
<feature type="compositionally biased region" description="Low complexity" evidence="3">
    <location>
        <begin position="116"/>
        <end position="129"/>
    </location>
</feature>
<feature type="binding site" evidence="1">
    <location>
        <position position="28"/>
    </location>
    <ligand>
        <name>Zn(2+)</name>
        <dbReference type="ChEBI" id="CHEBI:29105"/>
    </ligand>
</feature>
<feature type="domain" description="23S rRNA (guanine(745)-N(1))-methyltransferase N-terminal" evidence="5">
    <location>
        <begin position="11"/>
        <end position="44"/>
    </location>
</feature>
<evidence type="ECO:0000256" key="3">
    <source>
        <dbReference type="SAM" id="MobiDB-lite"/>
    </source>
</evidence>
<organism evidence="6 7">
    <name type="scientific">Catellatospora methionotrophica</name>
    <dbReference type="NCBI Taxonomy" id="121620"/>
    <lineage>
        <taxon>Bacteria</taxon>
        <taxon>Bacillati</taxon>
        <taxon>Actinomycetota</taxon>
        <taxon>Actinomycetes</taxon>
        <taxon>Micromonosporales</taxon>
        <taxon>Micromonosporaceae</taxon>
        <taxon>Catellatospora</taxon>
    </lineage>
</organism>
<evidence type="ECO:0000259" key="4">
    <source>
        <dbReference type="Pfam" id="PF13649"/>
    </source>
</evidence>
<protein>
    <submittedName>
        <fullName evidence="6">Ubiquinone biosynthesis protein</fullName>
    </submittedName>
</protein>